<keyword evidence="4 8" id="KW-0032">Aminotransferase</keyword>
<dbReference type="InterPro" id="IPR004839">
    <property type="entry name" value="Aminotransferase_I/II_large"/>
</dbReference>
<dbReference type="Gene3D" id="3.90.1150.10">
    <property type="entry name" value="Aspartate Aminotransferase, domain 1"/>
    <property type="match status" value="1"/>
</dbReference>
<organism evidence="8 9">
    <name type="scientific">Aestuariirhabdus litorea</name>
    <dbReference type="NCBI Taxonomy" id="2528527"/>
    <lineage>
        <taxon>Bacteria</taxon>
        <taxon>Pseudomonadati</taxon>
        <taxon>Pseudomonadota</taxon>
        <taxon>Gammaproteobacteria</taxon>
        <taxon>Oceanospirillales</taxon>
        <taxon>Aestuariirhabdaceae</taxon>
        <taxon>Aestuariirhabdus</taxon>
    </lineage>
</organism>
<dbReference type="AlphaFoldDB" id="A0A3P3VMV8"/>
<dbReference type="PANTHER" id="PTHR42790:SF19">
    <property type="entry name" value="KYNURENINE_ALPHA-AMINOADIPATE AMINOTRANSFERASE, MITOCHONDRIAL"/>
    <property type="match status" value="1"/>
</dbReference>
<reference evidence="8 9" key="1">
    <citation type="submission" date="2018-08" db="EMBL/GenBank/DDBJ databases">
        <authorList>
            <person name="Khan S.A."/>
        </authorList>
    </citation>
    <scope>NUCLEOTIDE SEQUENCE [LARGE SCALE GENOMIC DNA]</scope>
    <source>
        <strain evidence="8 9">GTF-13</strain>
    </source>
</reference>
<dbReference type="GO" id="GO:0008483">
    <property type="term" value="F:transaminase activity"/>
    <property type="evidence" value="ECO:0007669"/>
    <property type="project" value="UniProtKB-KW"/>
</dbReference>
<evidence type="ECO:0000256" key="1">
    <source>
        <dbReference type="ARBA" id="ARBA00001933"/>
    </source>
</evidence>
<comment type="caution">
    <text evidence="8">The sequence shown here is derived from an EMBL/GenBank/DDBJ whole genome shotgun (WGS) entry which is preliminary data.</text>
</comment>
<dbReference type="RefSeq" id="WP_125014047.1">
    <property type="nucleotide sequence ID" value="NZ_QWEZ01000001.1"/>
</dbReference>
<dbReference type="Pfam" id="PF00155">
    <property type="entry name" value="Aminotran_1_2"/>
    <property type="match status" value="1"/>
</dbReference>
<comment type="subunit">
    <text evidence="3">Homodimer.</text>
</comment>
<dbReference type="InterPro" id="IPR015424">
    <property type="entry name" value="PyrdxlP-dep_Trfase"/>
</dbReference>
<comment type="cofactor">
    <cofactor evidence="1">
        <name>pyridoxal 5'-phosphate</name>
        <dbReference type="ChEBI" id="CHEBI:597326"/>
    </cofactor>
</comment>
<dbReference type="GO" id="GO:1901605">
    <property type="term" value="P:alpha-amino acid metabolic process"/>
    <property type="evidence" value="ECO:0007669"/>
    <property type="project" value="TreeGrafter"/>
</dbReference>
<evidence type="ECO:0000256" key="5">
    <source>
        <dbReference type="ARBA" id="ARBA00022679"/>
    </source>
</evidence>
<dbReference type="EMBL" id="QWEZ01000001">
    <property type="protein sequence ID" value="RRJ83764.1"/>
    <property type="molecule type" value="Genomic_DNA"/>
</dbReference>
<dbReference type="Proteomes" id="UP000280792">
    <property type="component" value="Unassembled WGS sequence"/>
</dbReference>
<keyword evidence="6" id="KW-0663">Pyridoxal phosphate</keyword>
<gene>
    <name evidence="8" type="ORF">D0544_01185</name>
</gene>
<evidence type="ECO:0000256" key="4">
    <source>
        <dbReference type="ARBA" id="ARBA00022576"/>
    </source>
</evidence>
<dbReference type="Gene3D" id="3.40.640.10">
    <property type="entry name" value="Type I PLP-dependent aspartate aminotransferase-like (Major domain)"/>
    <property type="match status" value="1"/>
</dbReference>
<sequence length="396" mass="44239">MDSFFSDRISDVPRSFIREILKVAIDPTIISFAGGLPNRQFFPAEELQRATQQVFERYGRDLFQYSNSEGFLPLRQWIAERYRKTQGLEISPESILITSGSQQGLDLLGKVLLNEGEGVLMEAPGYLGAIQAFSIYRPEFMNVAVDEQGMVLEELDHQLARGNPKLAYSVPNFQNPAGISYSDANREAVAQRLRGKRCVLVEDNPYGDLRFSGTPARSFYELLPGQTVLLGSFSKCVIPGFRLGWLVAPEALMQKLLVAKQATDLHTSHFTQCIVHQYLMDNDIDAHIATIVDAYGDQCRAMMEAMDRHFPSSVRYTRPDGGMFLWVTLPGKLSAMALFEEAVKQQVVFVPGDPFYTDQQSHSTLRLSFSCVDAATIEVGIERLGLAIKKMLGEAS</sequence>
<dbReference type="InterPro" id="IPR015421">
    <property type="entry name" value="PyrdxlP-dep_Trfase_major"/>
</dbReference>
<evidence type="ECO:0000256" key="3">
    <source>
        <dbReference type="ARBA" id="ARBA00011738"/>
    </source>
</evidence>
<comment type="similarity">
    <text evidence="2">Belongs to the class-I pyridoxal-phosphate-dependent aminotransferase family.</text>
</comment>
<keyword evidence="5 8" id="KW-0808">Transferase</keyword>
<keyword evidence="9" id="KW-1185">Reference proteome</keyword>
<accession>A0A3P3VMV8</accession>
<dbReference type="FunFam" id="3.40.640.10:FF:000053">
    <property type="entry name" value="Aminotransferase, class I"/>
    <property type="match status" value="1"/>
</dbReference>
<evidence type="ECO:0000313" key="8">
    <source>
        <dbReference type="EMBL" id="RRJ83764.1"/>
    </source>
</evidence>
<dbReference type="InterPro" id="IPR015422">
    <property type="entry name" value="PyrdxlP-dep_Trfase_small"/>
</dbReference>
<dbReference type="SUPFAM" id="SSF53383">
    <property type="entry name" value="PLP-dependent transferases"/>
    <property type="match status" value="1"/>
</dbReference>
<dbReference type="CDD" id="cd00609">
    <property type="entry name" value="AAT_like"/>
    <property type="match status" value="1"/>
</dbReference>
<name>A0A3P3VMV8_9GAMM</name>
<dbReference type="PANTHER" id="PTHR42790">
    <property type="entry name" value="AMINOTRANSFERASE"/>
    <property type="match status" value="1"/>
</dbReference>
<evidence type="ECO:0000259" key="7">
    <source>
        <dbReference type="Pfam" id="PF00155"/>
    </source>
</evidence>
<dbReference type="GO" id="GO:0030170">
    <property type="term" value="F:pyridoxal phosphate binding"/>
    <property type="evidence" value="ECO:0007669"/>
    <property type="project" value="InterPro"/>
</dbReference>
<dbReference type="InterPro" id="IPR050859">
    <property type="entry name" value="Class-I_PLP-dep_aminotransf"/>
</dbReference>
<evidence type="ECO:0000313" key="9">
    <source>
        <dbReference type="Proteomes" id="UP000280792"/>
    </source>
</evidence>
<feature type="domain" description="Aminotransferase class I/classII large" evidence="7">
    <location>
        <begin position="43"/>
        <end position="384"/>
    </location>
</feature>
<evidence type="ECO:0000256" key="2">
    <source>
        <dbReference type="ARBA" id="ARBA00007441"/>
    </source>
</evidence>
<proteinExistence type="inferred from homology"/>
<evidence type="ECO:0000256" key="6">
    <source>
        <dbReference type="ARBA" id="ARBA00022898"/>
    </source>
</evidence>
<protein>
    <submittedName>
        <fullName evidence="8">PLP-dependent aminotransferase family protein</fullName>
    </submittedName>
</protein>
<reference evidence="8 9" key="2">
    <citation type="submission" date="2018-12" db="EMBL/GenBank/DDBJ databases">
        <title>Simiduia agarivorans gen. nov., sp. nov., a marine, agarolytic bacterium isolated from shallow coastal water from Keelung, Taiwan.</title>
        <authorList>
            <person name="Shieh W.Y."/>
        </authorList>
    </citation>
    <scope>NUCLEOTIDE SEQUENCE [LARGE SCALE GENOMIC DNA]</scope>
    <source>
        <strain evidence="8 9">GTF-13</strain>
    </source>
</reference>